<dbReference type="HOGENOM" id="CLU_1195268_0_0_1"/>
<evidence type="ECO:0000313" key="2">
    <source>
        <dbReference type="EMBL" id="ABN67832.2"/>
    </source>
</evidence>
<dbReference type="EMBL" id="CP000500">
    <property type="protein sequence ID" value="ABN67832.2"/>
    <property type="molecule type" value="Genomic_DNA"/>
</dbReference>
<dbReference type="AlphaFoldDB" id="A3LXN8"/>
<reference evidence="2 3" key="1">
    <citation type="journal article" date="2007" name="Nat. Biotechnol.">
        <title>Genome sequence of the lignocellulose-bioconverting and xylose-fermenting yeast Pichia stipitis.</title>
        <authorList>
            <person name="Jeffries T.W."/>
            <person name="Grigoriev I.V."/>
            <person name="Grimwood J."/>
            <person name="Laplaza J.M."/>
            <person name="Aerts A."/>
            <person name="Salamov A."/>
            <person name="Schmutz J."/>
            <person name="Lindquist E."/>
            <person name="Dehal P."/>
            <person name="Shapiro H."/>
            <person name="Jin Y.S."/>
            <person name="Passoth V."/>
            <person name="Richardson P.M."/>
        </authorList>
    </citation>
    <scope>NUCLEOTIDE SEQUENCE [LARGE SCALE GENOMIC DNA]</scope>
    <source>
        <strain evidence="3">ATCC 58785 / CBS 6054 / NBRC 10063 / NRRL Y-11545</strain>
    </source>
</reference>
<feature type="region of interest" description="Disordered" evidence="1">
    <location>
        <begin position="1"/>
        <end position="22"/>
    </location>
</feature>
<dbReference type="Proteomes" id="UP000002258">
    <property type="component" value="Chromosome 6"/>
</dbReference>
<organism evidence="2 3">
    <name type="scientific">Scheffersomyces stipitis (strain ATCC 58785 / CBS 6054 / NBRC 10063 / NRRL Y-11545)</name>
    <name type="common">Yeast</name>
    <name type="synonym">Pichia stipitis</name>
    <dbReference type="NCBI Taxonomy" id="322104"/>
    <lineage>
        <taxon>Eukaryota</taxon>
        <taxon>Fungi</taxon>
        <taxon>Dikarya</taxon>
        <taxon>Ascomycota</taxon>
        <taxon>Saccharomycotina</taxon>
        <taxon>Pichiomycetes</taxon>
        <taxon>Debaryomycetaceae</taxon>
        <taxon>Scheffersomyces</taxon>
    </lineage>
</organism>
<evidence type="ECO:0000313" key="3">
    <source>
        <dbReference type="Proteomes" id="UP000002258"/>
    </source>
</evidence>
<dbReference type="eggNOG" id="ENOG502RQD6">
    <property type="taxonomic scope" value="Eukaryota"/>
</dbReference>
<protein>
    <submittedName>
        <fullName evidence="2">Uncharacterized protein</fullName>
    </submittedName>
</protein>
<name>A3LXN8_PICST</name>
<evidence type="ECO:0000256" key="1">
    <source>
        <dbReference type="SAM" id="MobiDB-lite"/>
    </source>
</evidence>
<accession>A3LXN8</accession>
<keyword evidence="3" id="KW-1185">Reference proteome</keyword>
<sequence length="232" mass="26004">MKRSSSASIESSSLYTASNSNKSSKRLKLENEIFSKSIKDIEKMFTIDNFKNENNFVNNQAVNQGSIASTTLTSVNSHHHHIKTKQPTPVVVAKHDCNYSYVDSDVHQYLTSQHGASNHQHLKYDCINLSFLASASPSVAAHPKYANINDSCYFSKASCFEHKGNTQGAIPILPSQSKMVQQPTKSMMDMSIDDVVDDELDDAFDTKLHFITFNKNNLERDLNLIDQLILLN</sequence>
<dbReference type="InParanoid" id="A3LXN8"/>
<gene>
    <name evidence="2" type="ORF">PICST_32878</name>
</gene>
<proteinExistence type="predicted"/>
<dbReference type="RefSeq" id="XP_001385861.2">
    <property type="nucleotide sequence ID" value="XM_001385824.1"/>
</dbReference>
<dbReference type="GeneID" id="4840060"/>
<dbReference type="OrthoDB" id="4019373at2759"/>
<dbReference type="KEGG" id="pic:PICST_32878"/>